<dbReference type="Proteomes" id="UP000533598">
    <property type="component" value="Unassembled WGS sequence"/>
</dbReference>
<feature type="signal peptide" evidence="1">
    <location>
        <begin position="1"/>
        <end position="28"/>
    </location>
</feature>
<dbReference type="PANTHER" id="PTHR31460">
    <property type="match status" value="1"/>
</dbReference>
<reference evidence="3 4" key="1">
    <citation type="submission" date="2020-08" db="EMBL/GenBank/DDBJ databases">
        <title>Sequencing the genomes of 1000 actinobacteria strains.</title>
        <authorList>
            <person name="Klenk H.-P."/>
        </authorList>
    </citation>
    <scope>NUCLEOTIDE SEQUENCE [LARGE SCALE GENOMIC DNA]</scope>
    <source>
        <strain evidence="3 4">DSM 44230</strain>
    </source>
</reference>
<dbReference type="PROSITE" id="PS51318">
    <property type="entry name" value="TAT"/>
    <property type="match status" value="1"/>
</dbReference>
<proteinExistence type="predicted"/>
<protein>
    <submittedName>
        <fullName evidence="3">Sugar lactone lactonase YvrE</fullName>
    </submittedName>
</protein>
<gene>
    <name evidence="3" type="ORF">HNR67_001272</name>
</gene>
<sequence length="329" mass="34704">MSKLMIGRRALLTLAVATGSVLVLPAQAGATQAGLPAVISASAAQLHPEGVAWDPLRRSFLVSSLRHGTVSVVRPDGKVRTLAADPRMISTFGVHVDAARGRVLTAYGDFGLGVRSTPETIKKSSGIGVFDLRTGRLLHLVDLAIGAGDHAANDLAIDQAGNAYVTDPFSDAIYRVDVHGRASVLVRDPRLLTNGIGMNGIVWHPRGHLLAVNYATGELWKIPLTNPAALTQVTLPEPLVGGDGLDLRPDGSLTVVTNKLSAPGRVAVRTLRSTDGWRSAQVTRRAEPWADTEPTTVAGTPHGSYVLDGRLGTLLAGKPVDTFTLRRLG</sequence>
<feature type="domain" description="SMP-30/Gluconolactonase/LRE-like region" evidence="2">
    <location>
        <begin position="48"/>
        <end position="252"/>
    </location>
</feature>
<evidence type="ECO:0000313" key="4">
    <source>
        <dbReference type="Proteomes" id="UP000533598"/>
    </source>
</evidence>
<evidence type="ECO:0000259" key="2">
    <source>
        <dbReference type="Pfam" id="PF08450"/>
    </source>
</evidence>
<organism evidence="3 4">
    <name type="scientific">Crossiella cryophila</name>
    <dbReference type="NCBI Taxonomy" id="43355"/>
    <lineage>
        <taxon>Bacteria</taxon>
        <taxon>Bacillati</taxon>
        <taxon>Actinomycetota</taxon>
        <taxon>Actinomycetes</taxon>
        <taxon>Pseudonocardiales</taxon>
        <taxon>Pseudonocardiaceae</taxon>
        <taxon>Crossiella</taxon>
    </lineage>
</organism>
<feature type="chain" id="PRO_5038754259" evidence="1">
    <location>
        <begin position="29"/>
        <end position="329"/>
    </location>
</feature>
<dbReference type="EMBL" id="JACHMH010000001">
    <property type="protein sequence ID" value="MBB4675154.1"/>
    <property type="molecule type" value="Genomic_DNA"/>
</dbReference>
<accession>A0A7W7C8G7</accession>
<dbReference type="InterPro" id="IPR013658">
    <property type="entry name" value="SGL"/>
</dbReference>
<dbReference type="PANTHER" id="PTHR31460:SF3">
    <property type="entry name" value="MESOCENTIN"/>
    <property type="match status" value="1"/>
</dbReference>
<comment type="caution">
    <text evidence="3">The sequence shown here is derived from an EMBL/GenBank/DDBJ whole genome shotgun (WGS) entry which is preliminary data.</text>
</comment>
<dbReference type="RefSeq" id="WP_221489791.1">
    <property type="nucleotide sequence ID" value="NZ_BAAAUI010000026.1"/>
</dbReference>
<evidence type="ECO:0000256" key="1">
    <source>
        <dbReference type="SAM" id="SignalP"/>
    </source>
</evidence>
<name>A0A7W7C8G7_9PSEU</name>
<keyword evidence="1" id="KW-0732">Signal</keyword>
<dbReference type="Pfam" id="PF08450">
    <property type="entry name" value="SGL"/>
    <property type="match status" value="1"/>
</dbReference>
<keyword evidence="4" id="KW-1185">Reference proteome</keyword>
<dbReference type="SUPFAM" id="SSF63829">
    <property type="entry name" value="Calcium-dependent phosphotriesterase"/>
    <property type="match status" value="1"/>
</dbReference>
<dbReference type="InterPro" id="IPR006311">
    <property type="entry name" value="TAT_signal"/>
</dbReference>
<dbReference type="InterPro" id="IPR053224">
    <property type="entry name" value="Sensory_adhesion_molecule"/>
</dbReference>
<dbReference type="AlphaFoldDB" id="A0A7W7C8G7"/>
<dbReference type="Gene3D" id="2.120.10.30">
    <property type="entry name" value="TolB, C-terminal domain"/>
    <property type="match status" value="1"/>
</dbReference>
<evidence type="ECO:0000313" key="3">
    <source>
        <dbReference type="EMBL" id="MBB4675154.1"/>
    </source>
</evidence>
<dbReference type="InterPro" id="IPR011042">
    <property type="entry name" value="6-blade_b-propeller_TolB-like"/>
</dbReference>